<accession>A0A8H6S675</accession>
<evidence type="ECO:0000313" key="6">
    <source>
        <dbReference type="Proteomes" id="UP000636479"/>
    </source>
</evidence>
<dbReference type="GeneID" id="59350983"/>
<keyword evidence="3" id="KW-0862">Zinc</keyword>
<comment type="caution">
    <text evidence="5">The sequence shown here is derived from an EMBL/GenBank/DDBJ whole genome shotgun (WGS) entry which is preliminary data.</text>
</comment>
<keyword evidence="6" id="KW-1185">Reference proteome</keyword>
<sequence>MSQYSGFQAYANRGPGFSDPTPPPLLEPPPQFKPLEPISIHHNYAPSINEIHYYINYHLGQTPFLSHLPKNKVHLRYFIQYCMSARTIRRYLPAYGKTEKELECVEVESPDGRRFKIFDFYAALGFIISECELRDFKSGSSIDSIETRDAYKKILAYYIRWIAVLKPMYSDDAAPATAIIGYRGNSPSNSGSSLIISALFPTRPSEYNRALSAAYQVPAKENQNSLFGVHPEHGPLYFENKNSDNGHCCEISMLCYVLPTSAVDPVTVYGLAVDIRKASTKTKLTSEYNAVAFEDCLRGPCDNCKAMFRIINNAMRTDPSYRGGMAQAFTYYDRATQQPTGSWPDLNARHPTTASQRCINCQVRPNVETFACVCQYVAYCCAPCKSAHRAQHARMCGYYNVCWLPRCTQRLGGGVVKCKKCETVPNRLQAKYCCRDHAKEDGPSHYQWCKDVRNLVPSDTLEFQQKLKAAWGLL</sequence>
<keyword evidence="2" id="KW-0863">Zinc-finger</keyword>
<evidence type="ECO:0000256" key="3">
    <source>
        <dbReference type="ARBA" id="ARBA00022833"/>
    </source>
</evidence>
<dbReference type="InterPro" id="IPR002893">
    <property type="entry name" value="Znf_MYND"/>
</dbReference>
<dbReference type="GO" id="GO:0008270">
    <property type="term" value="F:zinc ion binding"/>
    <property type="evidence" value="ECO:0007669"/>
    <property type="project" value="UniProtKB-KW"/>
</dbReference>
<dbReference type="PROSITE" id="PS01360">
    <property type="entry name" value="ZF_MYND_1"/>
    <property type="match status" value="1"/>
</dbReference>
<reference evidence="5" key="1">
    <citation type="submission" date="2020-05" db="EMBL/GenBank/DDBJ databases">
        <title>Mycena genomes resolve the evolution of fungal bioluminescence.</title>
        <authorList>
            <person name="Tsai I.J."/>
        </authorList>
    </citation>
    <scope>NUCLEOTIDE SEQUENCE</scope>
    <source>
        <strain evidence="5">171206Taipei</strain>
    </source>
</reference>
<organism evidence="5 6">
    <name type="scientific">Mycena indigotica</name>
    <dbReference type="NCBI Taxonomy" id="2126181"/>
    <lineage>
        <taxon>Eukaryota</taxon>
        <taxon>Fungi</taxon>
        <taxon>Dikarya</taxon>
        <taxon>Basidiomycota</taxon>
        <taxon>Agaricomycotina</taxon>
        <taxon>Agaricomycetes</taxon>
        <taxon>Agaricomycetidae</taxon>
        <taxon>Agaricales</taxon>
        <taxon>Marasmiineae</taxon>
        <taxon>Mycenaceae</taxon>
        <taxon>Mycena</taxon>
    </lineage>
</organism>
<dbReference type="Proteomes" id="UP000636479">
    <property type="component" value="Unassembled WGS sequence"/>
</dbReference>
<dbReference type="OrthoDB" id="3061322at2759"/>
<protein>
    <recommendedName>
        <fullName evidence="4">MYND-type domain-containing protein</fullName>
    </recommendedName>
</protein>
<feature type="domain" description="MYND-type" evidence="4">
    <location>
        <begin position="358"/>
        <end position="396"/>
    </location>
</feature>
<name>A0A8H6S675_9AGAR</name>
<gene>
    <name evidence="5" type="ORF">MIND_01195700</name>
</gene>
<evidence type="ECO:0000256" key="1">
    <source>
        <dbReference type="ARBA" id="ARBA00022723"/>
    </source>
</evidence>
<evidence type="ECO:0000259" key="4">
    <source>
        <dbReference type="PROSITE" id="PS01360"/>
    </source>
</evidence>
<evidence type="ECO:0000313" key="5">
    <source>
        <dbReference type="EMBL" id="KAF7292965.1"/>
    </source>
</evidence>
<evidence type="ECO:0000256" key="2">
    <source>
        <dbReference type="ARBA" id="ARBA00022771"/>
    </source>
</evidence>
<dbReference type="EMBL" id="JACAZF010000011">
    <property type="protein sequence ID" value="KAF7292965.1"/>
    <property type="molecule type" value="Genomic_DNA"/>
</dbReference>
<dbReference type="AlphaFoldDB" id="A0A8H6S675"/>
<dbReference type="RefSeq" id="XP_037215393.1">
    <property type="nucleotide sequence ID" value="XM_037368467.1"/>
</dbReference>
<keyword evidence="1" id="KW-0479">Metal-binding</keyword>
<proteinExistence type="predicted"/>